<dbReference type="Gene3D" id="3.40.50.300">
    <property type="entry name" value="P-loop containing nucleotide triphosphate hydrolases"/>
    <property type="match status" value="1"/>
</dbReference>
<dbReference type="GO" id="GO:0006281">
    <property type="term" value="P:DNA repair"/>
    <property type="evidence" value="ECO:0007669"/>
    <property type="project" value="TreeGrafter"/>
</dbReference>
<dbReference type="PANTHER" id="PTHR12083">
    <property type="entry name" value="BIFUNCTIONAL POLYNUCLEOTIDE PHOSPHATASE/KINASE"/>
    <property type="match status" value="1"/>
</dbReference>
<dbReference type="AlphaFoldDB" id="A0A0A6P7N5"/>
<evidence type="ECO:0000313" key="1">
    <source>
        <dbReference type="EMBL" id="KHD06783.1"/>
    </source>
</evidence>
<keyword evidence="2" id="KW-1185">Reference proteome</keyword>
<accession>A0A0A6P7N5</accession>
<dbReference type="Proteomes" id="UP000030428">
    <property type="component" value="Unassembled WGS sequence"/>
</dbReference>
<dbReference type="GO" id="GO:0046403">
    <property type="term" value="F:polynucleotide 3'-phosphatase activity"/>
    <property type="evidence" value="ECO:0007669"/>
    <property type="project" value="TreeGrafter"/>
</dbReference>
<keyword evidence="1" id="KW-0808">Transferase</keyword>
<organism evidence="1 2">
    <name type="scientific">Candidatus Thiomargarita nelsonii</name>
    <dbReference type="NCBI Taxonomy" id="1003181"/>
    <lineage>
        <taxon>Bacteria</taxon>
        <taxon>Pseudomonadati</taxon>
        <taxon>Pseudomonadota</taxon>
        <taxon>Gammaproteobacteria</taxon>
        <taxon>Thiotrichales</taxon>
        <taxon>Thiotrichaceae</taxon>
        <taxon>Thiomargarita</taxon>
    </lineage>
</organism>
<dbReference type="GO" id="GO:0003690">
    <property type="term" value="F:double-stranded DNA binding"/>
    <property type="evidence" value="ECO:0007669"/>
    <property type="project" value="TreeGrafter"/>
</dbReference>
<dbReference type="SUPFAM" id="SSF52540">
    <property type="entry name" value="P-loop containing nucleoside triphosphate hydrolases"/>
    <property type="match status" value="1"/>
</dbReference>
<evidence type="ECO:0000313" key="2">
    <source>
        <dbReference type="Proteomes" id="UP000030428"/>
    </source>
</evidence>
<proteinExistence type="predicted"/>
<keyword evidence="1" id="KW-0418">Kinase</keyword>
<dbReference type="PANTHER" id="PTHR12083:SF9">
    <property type="entry name" value="BIFUNCTIONAL POLYNUCLEOTIDE PHOSPHATASE_KINASE"/>
    <property type="match status" value="1"/>
</dbReference>
<dbReference type="EMBL" id="JSZA02000005">
    <property type="protein sequence ID" value="KHD06783.1"/>
    <property type="molecule type" value="Genomic_DNA"/>
</dbReference>
<protein>
    <submittedName>
        <fullName evidence="1">Kinase</fullName>
    </submittedName>
</protein>
<reference evidence="1 2" key="1">
    <citation type="journal article" date="2016" name="Front. Microbiol.">
        <title>Single-Cell (Meta-)Genomics of a Dimorphic Candidatus Thiomargarita nelsonii Reveals Genomic Plasticity.</title>
        <authorList>
            <person name="Flood B.E."/>
            <person name="Fliss P."/>
            <person name="Jones D.S."/>
            <person name="Dick G.J."/>
            <person name="Jain S."/>
            <person name="Kaster A.K."/>
            <person name="Winkel M."/>
            <person name="Mussmann M."/>
            <person name="Bailey J."/>
        </authorList>
    </citation>
    <scope>NUCLEOTIDE SEQUENCE [LARGE SCALE GENOMIC DNA]</scope>
    <source>
        <strain evidence="1">Hydrate Ridge</strain>
    </source>
</reference>
<dbReference type="Pfam" id="PF13671">
    <property type="entry name" value="AAA_33"/>
    <property type="match status" value="1"/>
</dbReference>
<dbReference type="GO" id="GO:0046404">
    <property type="term" value="F:ATP-dependent polydeoxyribonucleotide 5'-hydroxyl-kinase activity"/>
    <property type="evidence" value="ECO:0007669"/>
    <property type="project" value="TreeGrafter"/>
</dbReference>
<comment type="caution">
    <text evidence="1">The sequence shown here is derived from an EMBL/GenBank/DDBJ whole genome shotgun (WGS) entry which is preliminary data.</text>
</comment>
<sequence length="147" mass="16890">MEVIIFTGIQATGKSSFYKQYFSDTHLRINLDMLKTRHREDIILKACLSAKQPFVVDNTNPSVANRQKYITLAKAAKFKLIGYYFQSKLKEAIKRNNTRTGKSCIPEKGIRATYAKLQIPSFSEGFDVLYYVTINGDNTFTIKEWSK</sequence>
<dbReference type="InterPro" id="IPR027417">
    <property type="entry name" value="P-loop_NTPase"/>
</dbReference>
<gene>
    <name evidence="1" type="ORF">PN36_02225</name>
</gene>
<name>A0A0A6P7N5_9GAMM</name>